<comment type="caution">
    <text evidence="2">The sequence shown here is derived from an EMBL/GenBank/DDBJ whole genome shotgun (WGS) entry which is preliminary data.</text>
</comment>
<dbReference type="CDD" id="cd00093">
    <property type="entry name" value="HTH_XRE"/>
    <property type="match status" value="1"/>
</dbReference>
<dbReference type="GO" id="GO:0003677">
    <property type="term" value="F:DNA binding"/>
    <property type="evidence" value="ECO:0007669"/>
    <property type="project" value="InterPro"/>
</dbReference>
<dbReference type="AlphaFoldDB" id="A0A8I1W6I7"/>
<dbReference type="Gene3D" id="1.10.260.40">
    <property type="entry name" value="lambda repressor-like DNA-binding domains"/>
    <property type="match status" value="1"/>
</dbReference>
<organism evidence="2 3">
    <name type="scientific">Plesiomonas shigelloides</name>
    <name type="common">Aeromonas shigelloides</name>
    <dbReference type="NCBI Taxonomy" id="703"/>
    <lineage>
        <taxon>Bacteria</taxon>
        <taxon>Pseudomonadati</taxon>
        <taxon>Pseudomonadota</taxon>
        <taxon>Gammaproteobacteria</taxon>
        <taxon>Enterobacterales</taxon>
        <taxon>Enterobacteriaceae</taxon>
        <taxon>Plesiomonas</taxon>
    </lineage>
</organism>
<dbReference type="Pfam" id="PF13560">
    <property type="entry name" value="HTH_31"/>
    <property type="match status" value="1"/>
</dbReference>
<dbReference type="InterPro" id="IPR001387">
    <property type="entry name" value="Cro/C1-type_HTH"/>
</dbReference>
<name>A0A8I1W6I7_PLESH</name>
<gene>
    <name evidence="2" type="ORF">J2R62_11195</name>
</gene>
<dbReference type="InterPro" id="IPR010982">
    <property type="entry name" value="Lambda_DNA-bd_dom_sf"/>
</dbReference>
<dbReference type="SMART" id="SM00530">
    <property type="entry name" value="HTH_XRE"/>
    <property type="match status" value="1"/>
</dbReference>
<evidence type="ECO:0000259" key="1">
    <source>
        <dbReference type="PROSITE" id="PS50943"/>
    </source>
</evidence>
<dbReference type="EMBL" id="JAFNAA010000011">
    <property type="protein sequence ID" value="MBO1108779.1"/>
    <property type="molecule type" value="Genomic_DNA"/>
</dbReference>
<evidence type="ECO:0000313" key="2">
    <source>
        <dbReference type="EMBL" id="MBO1108779.1"/>
    </source>
</evidence>
<evidence type="ECO:0000313" key="3">
    <source>
        <dbReference type="Proteomes" id="UP000664658"/>
    </source>
</evidence>
<feature type="domain" description="HTH cro/C1-type" evidence="1">
    <location>
        <begin position="14"/>
        <end position="68"/>
    </location>
</feature>
<protein>
    <submittedName>
        <fullName evidence="2">Helix-turn-helix transcriptional regulator</fullName>
    </submittedName>
</protein>
<dbReference type="PROSITE" id="PS50943">
    <property type="entry name" value="HTH_CROC1"/>
    <property type="match status" value="1"/>
</dbReference>
<accession>A0A8I1W6I7</accession>
<reference evidence="2" key="1">
    <citation type="submission" date="2021-03" db="EMBL/GenBank/DDBJ databases">
        <title>Plesiomonas shigelloides zfcc0051, isolated from zebrafish feces.</title>
        <authorList>
            <person name="Vanderhoek Z."/>
            <person name="Gaulke C."/>
        </authorList>
    </citation>
    <scope>NUCLEOTIDE SEQUENCE</scope>
    <source>
        <strain evidence="2">Zfcc0051</strain>
    </source>
</reference>
<dbReference type="Proteomes" id="UP000664658">
    <property type="component" value="Unassembled WGS sequence"/>
</dbReference>
<proteinExistence type="predicted"/>
<dbReference type="SUPFAM" id="SSF47413">
    <property type="entry name" value="lambda repressor-like DNA-binding domains"/>
    <property type="match status" value="1"/>
</dbReference>
<sequence>MTTISGTVNTLSVLRKIRHERNISAAEIGRAVGISDRHVRRIESGNSPMPLDYMDGWLSVLGISGIELSLRVAVHRYKITGVIDDQDAVIEAALRVLPNEMKAHISEFIMWALAKVY</sequence>